<sequence length="152" mass="16263">MSEFTVASFLVACGYTVLSVTTCLGSSPVLAARAAEKAGWRLTCLPAAECEGGSDWWISGSLHRVRHAACARIGRCLPPSRPPRRRFFSSVRAVAAGGAVRGEAFSAWEPTSCSESPQRSPLHTLAQKRECGVCLTQCPPAGRRREPGIFTV</sequence>
<protein>
    <recommendedName>
        <fullName evidence="3">Secreted protein</fullName>
    </recommendedName>
</protein>
<organism evidence="1 2">
    <name type="scientific">Pleurodeles waltl</name>
    <name type="common">Iberian ribbed newt</name>
    <dbReference type="NCBI Taxonomy" id="8319"/>
    <lineage>
        <taxon>Eukaryota</taxon>
        <taxon>Metazoa</taxon>
        <taxon>Chordata</taxon>
        <taxon>Craniata</taxon>
        <taxon>Vertebrata</taxon>
        <taxon>Euteleostomi</taxon>
        <taxon>Amphibia</taxon>
        <taxon>Batrachia</taxon>
        <taxon>Caudata</taxon>
        <taxon>Salamandroidea</taxon>
        <taxon>Salamandridae</taxon>
        <taxon>Pleurodelinae</taxon>
        <taxon>Pleurodeles</taxon>
    </lineage>
</organism>
<keyword evidence="2" id="KW-1185">Reference proteome</keyword>
<dbReference type="Proteomes" id="UP001066276">
    <property type="component" value="Chromosome 9"/>
</dbReference>
<evidence type="ECO:0008006" key="3">
    <source>
        <dbReference type="Google" id="ProtNLM"/>
    </source>
</evidence>
<dbReference type="AlphaFoldDB" id="A0AAV7N7S8"/>
<evidence type="ECO:0000313" key="1">
    <source>
        <dbReference type="EMBL" id="KAJ1111307.1"/>
    </source>
</evidence>
<gene>
    <name evidence="1" type="ORF">NDU88_008643</name>
</gene>
<name>A0AAV7N7S8_PLEWA</name>
<proteinExistence type="predicted"/>
<evidence type="ECO:0000313" key="2">
    <source>
        <dbReference type="Proteomes" id="UP001066276"/>
    </source>
</evidence>
<accession>A0AAV7N7S8</accession>
<comment type="caution">
    <text evidence="1">The sequence shown here is derived from an EMBL/GenBank/DDBJ whole genome shotgun (WGS) entry which is preliminary data.</text>
</comment>
<dbReference type="EMBL" id="JANPWB010000013">
    <property type="protein sequence ID" value="KAJ1111307.1"/>
    <property type="molecule type" value="Genomic_DNA"/>
</dbReference>
<reference evidence="1" key="1">
    <citation type="journal article" date="2022" name="bioRxiv">
        <title>Sequencing and chromosome-scale assembly of the giantPleurodeles waltlgenome.</title>
        <authorList>
            <person name="Brown T."/>
            <person name="Elewa A."/>
            <person name="Iarovenko S."/>
            <person name="Subramanian E."/>
            <person name="Araus A.J."/>
            <person name="Petzold A."/>
            <person name="Susuki M."/>
            <person name="Suzuki K.-i.T."/>
            <person name="Hayashi T."/>
            <person name="Toyoda A."/>
            <person name="Oliveira C."/>
            <person name="Osipova E."/>
            <person name="Leigh N.D."/>
            <person name="Simon A."/>
            <person name="Yun M.H."/>
        </authorList>
    </citation>
    <scope>NUCLEOTIDE SEQUENCE</scope>
    <source>
        <strain evidence="1">20211129_DDA</strain>
        <tissue evidence="1">Liver</tissue>
    </source>
</reference>